<dbReference type="Pfam" id="PF01556">
    <property type="entry name" value="DnaJ_C"/>
    <property type="match status" value="1"/>
</dbReference>
<dbReference type="GO" id="GO:0005737">
    <property type="term" value="C:cytoplasm"/>
    <property type="evidence" value="ECO:0007669"/>
    <property type="project" value="TreeGrafter"/>
</dbReference>
<dbReference type="AlphaFoldDB" id="A0A225W149"/>
<dbReference type="InterPro" id="IPR002939">
    <property type="entry name" value="DnaJ_C"/>
</dbReference>
<evidence type="ECO:0000256" key="1">
    <source>
        <dbReference type="ARBA" id="ARBA00023186"/>
    </source>
</evidence>
<evidence type="ECO:0000313" key="4">
    <source>
        <dbReference type="Proteomes" id="UP000198211"/>
    </source>
</evidence>
<evidence type="ECO:0000259" key="2">
    <source>
        <dbReference type="Pfam" id="PF01556"/>
    </source>
</evidence>
<dbReference type="PANTHER" id="PTHR43096">
    <property type="entry name" value="DNAJ HOMOLOG 1, MITOCHONDRIAL-RELATED"/>
    <property type="match status" value="1"/>
</dbReference>
<organism evidence="3 4">
    <name type="scientific">Phytophthora megakarya</name>
    <dbReference type="NCBI Taxonomy" id="4795"/>
    <lineage>
        <taxon>Eukaryota</taxon>
        <taxon>Sar</taxon>
        <taxon>Stramenopiles</taxon>
        <taxon>Oomycota</taxon>
        <taxon>Peronosporomycetes</taxon>
        <taxon>Peronosporales</taxon>
        <taxon>Peronosporaceae</taxon>
        <taxon>Phytophthora</taxon>
    </lineage>
</organism>
<keyword evidence="4" id="KW-1185">Reference proteome</keyword>
<comment type="caution">
    <text evidence="3">The sequence shown here is derived from an EMBL/GenBank/DDBJ whole genome shotgun (WGS) entry which is preliminary data.</text>
</comment>
<dbReference type="OrthoDB" id="10256793at2759"/>
<dbReference type="STRING" id="4795.A0A225W149"/>
<dbReference type="Proteomes" id="UP000198211">
    <property type="component" value="Unassembled WGS sequence"/>
</dbReference>
<dbReference type="EMBL" id="NBNE01002157">
    <property type="protein sequence ID" value="OWZ11322.1"/>
    <property type="molecule type" value="Genomic_DNA"/>
</dbReference>
<gene>
    <name evidence="3" type="ORF">PHMEG_00015668</name>
</gene>
<protein>
    <submittedName>
        <fullName evidence="3">Chaperone protein dnaJ</fullName>
    </submittedName>
</protein>
<dbReference type="Gene3D" id="2.60.260.20">
    <property type="entry name" value="Urease metallochaperone UreE, N-terminal domain"/>
    <property type="match status" value="2"/>
</dbReference>
<evidence type="ECO:0000313" key="3">
    <source>
        <dbReference type="EMBL" id="OWZ11322.1"/>
    </source>
</evidence>
<name>A0A225W149_9STRA</name>
<dbReference type="GO" id="GO:0042026">
    <property type="term" value="P:protein refolding"/>
    <property type="evidence" value="ECO:0007669"/>
    <property type="project" value="TreeGrafter"/>
</dbReference>
<reference evidence="4" key="1">
    <citation type="submission" date="2017-03" db="EMBL/GenBank/DDBJ databases">
        <title>Phytopthora megakarya and P. palmivora, two closely related causual agents of cacao black pod achieved similar genome size and gene model numbers by different mechanisms.</title>
        <authorList>
            <person name="Ali S."/>
            <person name="Shao J."/>
            <person name="Larry D.J."/>
            <person name="Kronmiller B."/>
            <person name="Shen D."/>
            <person name="Strem M.D."/>
            <person name="Melnick R.L."/>
            <person name="Guiltinan M.J."/>
            <person name="Tyler B.M."/>
            <person name="Meinhardt L.W."/>
            <person name="Bailey B.A."/>
        </authorList>
    </citation>
    <scope>NUCLEOTIDE SEQUENCE [LARGE SCALE GENOMIC DNA]</scope>
    <source>
        <strain evidence="4">zdho120</strain>
    </source>
</reference>
<dbReference type="GO" id="GO:0051082">
    <property type="term" value="F:unfolded protein binding"/>
    <property type="evidence" value="ECO:0007669"/>
    <property type="project" value="TreeGrafter"/>
</dbReference>
<sequence>MSSSYGKGRESSNRIVEVKIPEGVGQGMNLRLAYQDKTCRRGGPVRHLYVGIHVIPDPFVKGRKTYVLVDVPISVAKAVLGGTVVVPTRISEVEMIIPCRTQRERVLQMCGNGIKELNSNRYSSQLVNLQILQGLTILCNHGVDHG</sequence>
<proteinExistence type="predicted"/>
<accession>A0A225W149</accession>
<dbReference type="PANTHER" id="PTHR43096:SF52">
    <property type="entry name" value="DNAJ HOMOLOG 1, MITOCHONDRIAL-RELATED"/>
    <property type="match status" value="1"/>
</dbReference>
<keyword evidence="1" id="KW-0143">Chaperone</keyword>
<feature type="domain" description="Chaperone DnaJ C-terminal" evidence="2">
    <location>
        <begin position="12"/>
        <end position="131"/>
    </location>
</feature>